<gene>
    <name evidence="1" type="ORF">DSO57_1035013</name>
</gene>
<sequence length="83" mass="9253">MLRIYVHIDFKAATRSPVRIYPKKVFSAKGKASAYHNMKDSKGNLPEKANKLLSQKSNNRNHPISVGFTIFSGTIVPIKQLGP</sequence>
<evidence type="ECO:0000313" key="1">
    <source>
        <dbReference type="EMBL" id="KAJ9063998.1"/>
    </source>
</evidence>
<proteinExistence type="predicted"/>
<dbReference type="Proteomes" id="UP001165960">
    <property type="component" value="Unassembled WGS sequence"/>
</dbReference>
<name>A0ACC2SNR1_9FUNG</name>
<organism evidence="1 2">
    <name type="scientific">Entomophthora muscae</name>
    <dbReference type="NCBI Taxonomy" id="34485"/>
    <lineage>
        <taxon>Eukaryota</taxon>
        <taxon>Fungi</taxon>
        <taxon>Fungi incertae sedis</taxon>
        <taxon>Zoopagomycota</taxon>
        <taxon>Entomophthoromycotina</taxon>
        <taxon>Entomophthoromycetes</taxon>
        <taxon>Entomophthorales</taxon>
        <taxon>Entomophthoraceae</taxon>
        <taxon>Entomophthora</taxon>
    </lineage>
</organism>
<dbReference type="EMBL" id="QTSX02004561">
    <property type="protein sequence ID" value="KAJ9063998.1"/>
    <property type="molecule type" value="Genomic_DNA"/>
</dbReference>
<accession>A0ACC2SNR1</accession>
<comment type="caution">
    <text evidence="1">The sequence shown here is derived from an EMBL/GenBank/DDBJ whole genome shotgun (WGS) entry which is preliminary data.</text>
</comment>
<reference evidence="1" key="1">
    <citation type="submission" date="2022-04" db="EMBL/GenBank/DDBJ databases">
        <title>Genome of the entomopathogenic fungus Entomophthora muscae.</title>
        <authorList>
            <person name="Elya C."/>
            <person name="Lovett B.R."/>
            <person name="Lee E."/>
            <person name="Macias A.M."/>
            <person name="Hajek A.E."/>
            <person name="De Bivort B.L."/>
            <person name="Kasson M.T."/>
            <person name="De Fine Licht H.H."/>
            <person name="Stajich J.E."/>
        </authorList>
    </citation>
    <scope>NUCLEOTIDE SEQUENCE</scope>
    <source>
        <strain evidence="1">Berkeley</strain>
    </source>
</reference>
<protein>
    <submittedName>
        <fullName evidence="1">Uncharacterized protein</fullName>
    </submittedName>
</protein>
<evidence type="ECO:0000313" key="2">
    <source>
        <dbReference type="Proteomes" id="UP001165960"/>
    </source>
</evidence>
<keyword evidence="2" id="KW-1185">Reference proteome</keyword>